<reference evidence="2 3" key="1">
    <citation type="submission" date="2019-07" db="EMBL/GenBank/DDBJ databases">
        <title>Whole genome shotgun sequence of Oceanobacillus sojae NBRC 105379.</title>
        <authorList>
            <person name="Hosoyama A."/>
            <person name="Uohara A."/>
            <person name="Ohji S."/>
            <person name="Ichikawa N."/>
        </authorList>
    </citation>
    <scope>NUCLEOTIDE SEQUENCE [LARGE SCALE GENOMIC DNA]</scope>
    <source>
        <strain evidence="2 3">NBRC 105379</strain>
    </source>
</reference>
<dbReference type="InterPro" id="IPR018309">
    <property type="entry name" value="Tscrpt_reg_PadR_C"/>
</dbReference>
<dbReference type="Gene3D" id="1.10.10.10">
    <property type="entry name" value="Winged helix-like DNA-binding domain superfamily/Winged helix DNA-binding domain"/>
    <property type="match status" value="1"/>
</dbReference>
<keyword evidence="3" id="KW-1185">Reference proteome</keyword>
<name>A0A511ZCU6_9BACI</name>
<dbReference type="InterPro" id="IPR036388">
    <property type="entry name" value="WH-like_DNA-bd_sf"/>
</dbReference>
<dbReference type="EMBL" id="BJYM01000001">
    <property type="protein sequence ID" value="GEN85268.1"/>
    <property type="molecule type" value="Genomic_DNA"/>
</dbReference>
<organism evidence="2 3">
    <name type="scientific">Oceanobacillus sojae</name>
    <dbReference type="NCBI Taxonomy" id="582851"/>
    <lineage>
        <taxon>Bacteria</taxon>
        <taxon>Bacillati</taxon>
        <taxon>Bacillota</taxon>
        <taxon>Bacilli</taxon>
        <taxon>Bacillales</taxon>
        <taxon>Bacillaceae</taxon>
        <taxon>Oceanobacillus</taxon>
    </lineage>
</organism>
<evidence type="ECO:0000313" key="2">
    <source>
        <dbReference type="EMBL" id="GEN85268.1"/>
    </source>
</evidence>
<sequence length="194" mass="22327">MDNIILGFLMIQGSTIYELRQFIKKNLSTVSSDSTGSIQAGINKLLKKEWITYEERVEGGINKKTYFITEAGKNHFRENISTPMLYKEKNMELSKLFFQGFADSSEHEKFVSRYIDELEKNLHHLEAIKASIGQRNDFGPVFINKLKEAGGATEFLTEDGLKSIAFFQYATLDLGIAKIKFEIEWFREFQATLK</sequence>
<dbReference type="Pfam" id="PF10400">
    <property type="entry name" value="Vir_act_alpha_C"/>
    <property type="match status" value="1"/>
</dbReference>
<evidence type="ECO:0000259" key="1">
    <source>
        <dbReference type="Pfam" id="PF10400"/>
    </source>
</evidence>
<dbReference type="RefSeq" id="WP_147207702.1">
    <property type="nucleotide sequence ID" value="NZ_BJYM01000001.1"/>
</dbReference>
<dbReference type="Proteomes" id="UP000321558">
    <property type="component" value="Unassembled WGS sequence"/>
</dbReference>
<proteinExistence type="predicted"/>
<dbReference type="AlphaFoldDB" id="A0A511ZCU6"/>
<accession>A0A511ZCU6</accession>
<feature type="domain" description="Transcription regulator PadR C-terminal" evidence="1">
    <location>
        <begin position="90"/>
        <end position="193"/>
    </location>
</feature>
<comment type="caution">
    <text evidence="2">The sequence shown here is derived from an EMBL/GenBank/DDBJ whole genome shotgun (WGS) entry which is preliminary data.</text>
</comment>
<gene>
    <name evidence="2" type="ORF">OSO01_00070</name>
</gene>
<protein>
    <submittedName>
        <fullName evidence="2">PadR family transcriptional regulator</fullName>
    </submittedName>
</protein>
<dbReference type="OrthoDB" id="2374094at2"/>
<dbReference type="InterPro" id="IPR036390">
    <property type="entry name" value="WH_DNA-bd_sf"/>
</dbReference>
<dbReference type="SUPFAM" id="SSF46785">
    <property type="entry name" value="Winged helix' DNA-binding domain"/>
    <property type="match status" value="1"/>
</dbReference>
<evidence type="ECO:0000313" key="3">
    <source>
        <dbReference type="Proteomes" id="UP000321558"/>
    </source>
</evidence>